<evidence type="ECO:0000313" key="5">
    <source>
        <dbReference type="Proteomes" id="UP000662200"/>
    </source>
</evidence>
<reference evidence="4" key="2">
    <citation type="submission" date="2020-09" db="EMBL/GenBank/DDBJ databases">
        <authorList>
            <person name="Sun Q."/>
            <person name="Ohkuma M."/>
        </authorList>
    </citation>
    <scope>NUCLEOTIDE SEQUENCE</scope>
    <source>
        <strain evidence="4">JCM 3091</strain>
    </source>
</reference>
<dbReference type="InterPro" id="IPR036291">
    <property type="entry name" value="NAD(P)-bd_dom_sf"/>
</dbReference>
<evidence type="ECO:0000256" key="3">
    <source>
        <dbReference type="RuleBase" id="RU000363"/>
    </source>
</evidence>
<name>A0A8J3BSH9_9ACTN</name>
<accession>A0A8J3BSH9</accession>
<evidence type="ECO:0000313" key="4">
    <source>
        <dbReference type="EMBL" id="GGK35395.1"/>
    </source>
</evidence>
<dbReference type="GO" id="GO:0016020">
    <property type="term" value="C:membrane"/>
    <property type="evidence" value="ECO:0007669"/>
    <property type="project" value="TreeGrafter"/>
</dbReference>
<sequence length="232" mass="24225">MLVARDADRLAATAASLAAAHGRAVTPLPADLATEAGCAAVAGRLAADPPVDLLVNNAGIGLAGSLLRNDVADECRMLRLNVEAVLRLTLAALPPMVARGSGAVVNVASVAGFGPMPGTAYPAGKAWVINFSESAHLQVRAHGVRVMALCPGFVRTEFHARAGLGTTGVPDRMWLAADDVVAAGLADLARGRVVSVPDRRYRLVTSVMRHAPRSLLYRWVSAVGSRRPKRDT</sequence>
<reference evidence="4" key="1">
    <citation type="journal article" date="2014" name="Int. J. Syst. Evol. Microbiol.">
        <title>Complete genome sequence of Corynebacterium casei LMG S-19264T (=DSM 44701T), isolated from a smear-ripened cheese.</title>
        <authorList>
            <consortium name="US DOE Joint Genome Institute (JGI-PGF)"/>
            <person name="Walter F."/>
            <person name="Albersmeier A."/>
            <person name="Kalinowski J."/>
            <person name="Ruckert C."/>
        </authorList>
    </citation>
    <scope>NUCLEOTIDE SEQUENCE</scope>
    <source>
        <strain evidence="4">JCM 3091</strain>
    </source>
</reference>
<dbReference type="Proteomes" id="UP000662200">
    <property type="component" value="Unassembled WGS sequence"/>
</dbReference>
<keyword evidence="2" id="KW-0560">Oxidoreductase</keyword>
<dbReference type="EMBL" id="BMQC01000010">
    <property type="protein sequence ID" value="GGK35395.1"/>
    <property type="molecule type" value="Genomic_DNA"/>
</dbReference>
<gene>
    <name evidence="4" type="ORF">GCM10010124_30120</name>
</gene>
<dbReference type="GO" id="GO:0016491">
    <property type="term" value="F:oxidoreductase activity"/>
    <property type="evidence" value="ECO:0007669"/>
    <property type="project" value="UniProtKB-KW"/>
</dbReference>
<dbReference type="CDD" id="cd05233">
    <property type="entry name" value="SDR_c"/>
    <property type="match status" value="1"/>
</dbReference>
<proteinExistence type="inferred from homology"/>
<dbReference type="SUPFAM" id="SSF51735">
    <property type="entry name" value="NAD(P)-binding Rossmann-fold domains"/>
    <property type="match status" value="1"/>
</dbReference>
<dbReference type="InterPro" id="IPR002347">
    <property type="entry name" value="SDR_fam"/>
</dbReference>
<organism evidence="4 5">
    <name type="scientific">Pilimelia terevasa</name>
    <dbReference type="NCBI Taxonomy" id="53372"/>
    <lineage>
        <taxon>Bacteria</taxon>
        <taxon>Bacillati</taxon>
        <taxon>Actinomycetota</taxon>
        <taxon>Actinomycetes</taxon>
        <taxon>Micromonosporales</taxon>
        <taxon>Micromonosporaceae</taxon>
        <taxon>Pilimelia</taxon>
    </lineage>
</organism>
<dbReference type="PRINTS" id="PR00081">
    <property type="entry name" value="GDHRDH"/>
</dbReference>
<evidence type="ECO:0000256" key="2">
    <source>
        <dbReference type="ARBA" id="ARBA00023002"/>
    </source>
</evidence>
<evidence type="ECO:0000256" key="1">
    <source>
        <dbReference type="ARBA" id="ARBA00006484"/>
    </source>
</evidence>
<dbReference type="AlphaFoldDB" id="A0A8J3BSH9"/>
<protein>
    <submittedName>
        <fullName evidence="4">Dehydrogenase</fullName>
    </submittedName>
</protein>
<comment type="caution">
    <text evidence="4">The sequence shown here is derived from an EMBL/GenBank/DDBJ whole genome shotgun (WGS) entry which is preliminary data.</text>
</comment>
<keyword evidence="5" id="KW-1185">Reference proteome</keyword>
<comment type="similarity">
    <text evidence="1 3">Belongs to the short-chain dehydrogenases/reductases (SDR) family.</text>
</comment>
<dbReference type="PRINTS" id="PR00080">
    <property type="entry name" value="SDRFAMILY"/>
</dbReference>
<dbReference type="Gene3D" id="3.40.50.720">
    <property type="entry name" value="NAD(P)-binding Rossmann-like Domain"/>
    <property type="match status" value="1"/>
</dbReference>
<dbReference type="Pfam" id="PF00106">
    <property type="entry name" value="adh_short"/>
    <property type="match status" value="1"/>
</dbReference>
<dbReference type="PANTHER" id="PTHR44196">
    <property type="entry name" value="DEHYDROGENASE/REDUCTASE SDR FAMILY MEMBER 7B"/>
    <property type="match status" value="1"/>
</dbReference>
<dbReference type="PANTHER" id="PTHR44196:SF2">
    <property type="entry name" value="SHORT-CHAIN DEHYDROGENASE-RELATED"/>
    <property type="match status" value="1"/>
</dbReference>